<accession>A0A163JAQ0</accession>
<reference evidence="1" key="1">
    <citation type="submission" date="2016-04" db="EMBL/GenBank/DDBJ databases">
        <authorList>
            <person name="Evans L.H."/>
            <person name="Alamgir A."/>
            <person name="Owens N."/>
            <person name="Weber N.D."/>
            <person name="Virtaneva K."/>
            <person name="Barbian K."/>
            <person name="Babar A."/>
            <person name="Rosenke K."/>
        </authorList>
    </citation>
    <scope>NUCLEOTIDE SEQUENCE [LARGE SCALE GENOMIC DNA]</scope>
    <source>
        <strain evidence="1">CBS 101.48</strain>
    </source>
</reference>
<evidence type="ECO:0000313" key="1">
    <source>
        <dbReference type="EMBL" id="SAL98102.1"/>
    </source>
</evidence>
<evidence type="ECO:0000313" key="2">
    <source>
        <dbReference type="Proteomes" id="UP000078561"/>
    </source>
</evidence>
<name>A0A163JAQ0_ABSGL</name>
<sequence>MGTSDVYGSRSLACSIAFMVSYDGGSVHGAWNYGGKLPLWFAVLEANIEPGPYIALVFGDNLHYPAYMHLETAESTTMALYALRWKEQTSHFVFINIWYCHSMSKTIL</sequence>
<dbReference type="InParanoid" id="A0A163JAQ0"/>
<dbReference type="AlphaFoldDB" id="A0A163JAQ0"/>
<keyword evidence="2" id="KW-1185">Reference proteome</keyword>
<dbReference type="EMBL" id="LT552047">
    <property type="protein sequence ID" value="SAL98102.1"/>
    <property type="molecule type" value="Genomic_DNA"/>
</dbReference>
<protein>
    <submittedName>
        <fullName evidence="1">Uncharacterized protein</fullName>
    </submittedName>
</protein>
<organism evidence="1">
    <name type="scientific">Absidia glauca</name>
    <name type="common">Pin mould</name>
    <dbReference type="NCBI Taxonomy" id="4829"/>
    <lineage>
        <taxon>Eukaryota</taxon>
        <taxon>Fungi</taxon>
        <taxon>Fungi incertae sedis</taxon>
        <taxon>Mucoromycota</taxon>
        <taxon>Mucoromycotina</taxon>
        <taxon>Mucoromycetes</taxon>
        <taxon>Mucorales</taxon>
        <taxon>Cunninghamellaceae</taxon>
        <taxon>Absidia</taxon>
    </lineage>
</organism>
<proteinExistence type="predicted"/>
<dbReference type="Proteomes" id="UP000078561">
    <property type="component" value="Unassembled WGS sequence"/>
</dbReference>
<gene>
    <name evidence="1" type="primary">ABSGL_03629.1 scaffold 4609</name>
</gene>